<dbReference type="Pfam" id="PF06197">
    <property type="entry name" value="DUF998"/>
    <property type="match status" value="2"/>
</dbReference>
<evidence type="ECO:0000256" key="1">
    <source>
        <dbReference type="SAM" id="MobiDB-lite"/>
    </source>
</evidence>
<gene>
    <name evidence="3" type="ORF">JKJ07_37540</name>
</gene>
<dbReference type="Proteomes" id="UP000598996">
    <property type="component" value="Unassembled WGS sequence"/>
</dbReference>
<keyword evidence="2" id="KW-0812">Transmembrane</keyword>
<feature type="transmembrane region" description="Helical" evidence="2">
    <location>
        <begin position="138"/>
        <end position="161"/>
    </location>
</feature>
<keyword evidence="4" id="KW-1185">Reference proteome</keyword>
<sequence length="273" mass="28523">MIPERVARLLPLGCAVAAVQMIVFVTAAGWLRPGYDSSRNWVSQLSLGPHGWLNNINLALCGLWLLAGAAGLRRTSNTATLVSQRRTSNTAADASQRRTSNTAADASQRRTSNTAALVTQRRTSNAAMPKNQRRASNLVAWCGVSLVALAVLPTDAGIGYPPGTEATHTTIGLVHQLVAITLGLAGIGAAALLGRRAVAYAIAGIMTVTFVAASVLVLLDAADVLPGNPSGLLERVALFLGLGWIGWVTAREVSSPAKKEAETVTREWVGGGR</sequence>
<evidence type="ECO:0000313" key="3">
    <source>
        <dbReference type="EMBL" id="MBL7260041.1"/>
    </source>
</evidence>
<feature type="transmembrane region" description="Helical" evidence="2">
    <location>
        <begin position="51"/>
        <end position="72"/>
    </location>
</feature>
<feature type="transmembrane region" description="Helical" evidence="2">
    <location>
        <begin position="173"/>
        <end position="193"/>
    </location>
</feature>
<keyword evidence="2" id="KW-1133">Transmembrane helix</keyword>
<feature type="transmembrane region" description="Helical" evidence="2">
    <location>
        <begin position="12"/>
        <end position="31"/>
    </location>
</feature>
<evidence type="ECO:0000313" key="4">
    <source>
        <dbReference type="Proteomes" id="UP000598996"/>
    </source>
</evidence>
<reference evidence="3 4" key="1">
    <citation type="submission" date="2021-01" db="EMBL/GenBank/DDBJ databases">
        <title>Actinoplanes sp. nov. LDG1-01 isolated from lichen.</title>
        <authorList>
            <person name="Saeng-In P."/>
            <person name="Phongsopitanun W."/>
            <person name="Kanchanasin P."/>
            <person name="Yuki M."/>
            <person name="Kudo T."/>
            <person name="Ohkuma M."/>
            <person name="Tanasupawat S."/>
        </authorList>
    </citation>
    <scope>NUCLEOTIDE SEQUENCE [LARGE SCALE GENOMIC DNA]</scope>
    <source>
        <strain evidence="3 4">LDG1-01</strain>
    </source>
</reference>
<dbReference type="EMBL" id="JAENHO010000012">
    <property type="protein sequence ID" value="MBL7260041.1"/>
    <property type="molecule type" value="Genomic_DNA"/>
</dbReference>
<keyword evidence="2" id="KW-0472">Membrane</keyword>
<name>A0ABS1VZX9_9ACTN</name>
<feature type="transmembrane region" description="Helical" evidence="2">
    <location>
        <begin position="200"/>
        <end position="219"/>
    </location>
</feature>
<accession>A0ABS1VZX9</accession>
<organism evidence="3 4">
    <name type="scientific">Paractinoplanes lichenicola</name>
    <dbReference type="NCBI Taxonomy" id="2802976"/>
    <lineage>
        <taxon>Bacteria</taxon>
        <taxon>Bacillati</taxon>
        <taxon>Actinomycetota</taxon>
        <taxon>Actinomycetes</taxon>
        <taxon>Micromonosporales</taxon>
        <taxon>Micromonosporaceae</taxon>
        <taxon>Paractinoplanes</taxon>
    </lineage>
</organism>
<feature type="region of interest" description="Disordered" evidence="1">
    <location>
        <begin position="81"/>
        <end position="114"/>
    </location>
</feature>
<comment type="caution">
    <text evidence="3">The sequence shown here is derived from an EMBL/GenBank/DDBJ whole genome shotgun (WGS) entry which is preliminary data.</text>
</comment>
<dbReference type="RefSeq" id="WP_202996719.1">
    <property type="nucleotide sequence ID" value="NZ_JAENHO010000012.1"/>
</dbReference>
<feature type="transmembrane region" description="Helical" evidence="2">
    <location>
        <begin position="231"/>
        <end position="250"/>
    </location>
</feature>
<protein>
    <submittedName>
        <fullName evidence="3">DUF998 domain-containing protein</fullName>
    </submittedName>
</protein>
<proteinExistence type="predicted"/>
<dbReference type="InterPro" id="IPR009339">
    <property type="entry name" value="DUF998"/>
</dbReference>
<evidence type="ECO:0000256" key="2">
    <source>
        <dbReference type="SAM" id="Phobius"/>
    </source>
</evidence>